<dbReference type="Gene3D" id="1.20.1070.10">
    <property type="entry name" value="Rhodopsin 7-helix transmembrane proteins"/>
    <property type="match status" value="1"/>
</dbReference>
<dbReference type="Proteomes" id="UP000887574">
    <property type="component" value="Unplaced"/>
</dbReference>
<evidence type="ECO:0000313" key="3">
    <source>
        <dbReference type="WBParaSite" id="jg17414"/>
    </source>
</evidence>
<evidence type="ECO:0000313" key="2">
    <source>
        <dbReference type="Proteomes" id="UP000887574"/>
    </source>
</evidence>
<dbReference type="SUPFAM" id="SSF81321">
    <property type="entry name" value="Family A G protein-coupled receptor-like"/>
    <property type="match status" value="1"/>
</dbReference>
<evidence type="ECO:0000256" key="1">
    <source>
        <dbReference type="SAM" id="Phobius"/>
    </source>
</evidence>
<proteinExistence type="predicted"/>
<keyword evidence="1" id="KW-0812">Transmembrane</keyword>
<feature type="transmembrane region" description="Helical" evidence="1">
    <location>
        <begin position="33"/>
        <end position="53"/>
    </location>
</feature>
<organism evidence="2 3">
    <name type="scientific">Ditylenchus dipsaci</name>
    <dbReference type="NCBI Taxonomy" id="166011"/>
    <lineage>
        <taxon>Eukaryota</taxon>
        <taxon>Metazoa</taxon>
        <taxon>Ecdysozoa</taxon>
        <taxon>Nematoda</taxon>
        <taxon>Chromadorea</taxon>
        <taxon>Rhabditida</taxon>
        <taxon>Tylenchina</taxon>
        <taxon>Tylenchomorpha</taxon>
        <taxon>Sphaerularioidea</taxon>
        <taxon>Anguinidae</taxon>
        <taxon>Anguininae</taxon>
        <taxon>Ditylenchus</taxon>
    </lineage>
</organism>
<keyword evidence="1" id="KW-0472">Membrane</keyword>
<keyword evidence="1" id="KW-1133">Transmembrane helix</keyword>
<keyword evidence="2" id="KW-1185">Reference proteome</keyword>
<accession>A0A915DA03</accession>
<reference evidence="3" key="1">
    <citation type="submission" date="2022-11" db="UniProtKB">
        <authorList>
            <consortium name="WormBaseParasite"/>
        </authorList>
    </citation>
    <scope>IDENTIFICATION</scope>
</reference>
<protein>
    <submittedName>
        <fullName evidence="3">G-protein coupled receptors family 1 profile domain-containing protein</fullName>
    </submittedName>
</protein>
<dbReference type="AlphaFoldDB" id="A0A915DA03"/>
<dbReference type="WBParaSite" id="jg17414">
    <property type="protein sequence ID" value="jg17414"/>
    <property type="gene ID" value="jg17414"/>
</dbReference>
<name>A0A915DA03_9BILA</name>
<sequence>MRMLSHIAAAAANQQLSTSLGHNSRMAKERRSVMLLISIVLLFFLCHTGGLIIRLFNLSSEYGNVPCFVFAKDFVNFMFNINSFANPMVG</sequence>